<dbReference type="EMBL" id="QNUK01000205">
    <property type="protein sequence ID" value="KAF5898276.1"/>
    <property type="molecule type" value="Genomic_DNA"/>
</dbReference>
<feature type="region of interest" description="Disordered" evidence="1">
    <location>
        <begin position="1"/>
        <end position="43"/>
    </location>
</feature>
<dbReference type="Proteomes" id="UP000727407">
    <property type="component" value="Unassembled WGS sequence"/>
</dbReference>
<reference evidence="2" key="1">
    <citation type="submission" date="2020-07" db="EMBL/GenBank/DDBJ databases">
        <title>Clarias magur genome sequencing, assembly and annotation.</title>
        <authorList>
            <person name="Kushwaha B."/>
            <person name="Kumar R."/>
            <person name="Das P."/>
            <person name="Joshi C.G."/>
            <person name="Kumar D."/>
            <person name="Nagpure N.S."/>
            <person name="Pandey M."/>
            <person name="Agarwal S."/>
            <person name="Srivastava S."/>
            <person name="Singh M."/>
            <person name="Sahoo L."/>
            <person name="Jayasankar P."/>
            <person name="Meher P.K."/>
            <person name="Koringa P.G."/>
            <person name="Iquebal M.A."/>
            <person name="Das S.P."/>
            <person name="Bit A."/>
            <person name="Patnaik S."/>
            <person name="Patel N."/>
            <person name="Shah T.M."/>
            <person name="Hinsu A."/>
            <person name="Jena J.K."/>
        </authorList>
    </citation>
    <scope>NUCLEOTIDE SEQUENCE</scope>
    <source>
        <strain evidence="2">CIFAMagur01</strain>
        <tissue evidence="2">Testis</tissue>
    </source>
</reference>
<proteinExistence type="predicted"/>
<comment type="caution">
    <text evidence="2">The sequence shown here is derived from an EMBL/GenBank/DDBJ whole genome shotgun (WGS) entry which is preliminary data.</text>
</comment>
<organism evidence="2 3">
    <name type="scientific">Clarias magur</name>
    <name type="common">Asian catfish</name>
    <name type="synonym">Macropteronotus magur</name>
    <dbReference type="NCBI Taxonomy" id="1594786"/>
    <lineage>
        <taxon>Eukaryota</taxon>
        <taxon>Metazoa</taxon>
        <taxon>Chordata</taxon>
        <taxon>Craniata</taxon>
        <taxon>Vertebrata</taxon>
        <taxon>Euteleostomi</taxon>
        <taxon>Actinopterygii</taxon>
        <taxon>Neopterygii</taxon>
        <taxon>Teleostei</taxon>
        <taxon>Ostariophysi</taxon>
        <taxon>Siluriformes</taxon>
        <taxon>Clariidae</taxon>
        <taxon>Clarias</taxon>
    </lineage>
</organism>
<feature type="non-terminal residue" evidence="2">
    <location>
        <position position="166"/>
    </location>
</feature>
<protein>
    <submittedName>
        <fullName evidence="2">Nuclear migration protein unc-83</fullName>
    </submittedName>
</protein>
<evidence type="ECO:0000313" key="2">
    <source>
        <dbReference type="EMBL" id="KAF5898276.1"/>
    </source>
</evidence>
<feature type="non-terminal residue" evidence="2">
    <location>
        <position position="1"/>
    </location>
</feature>
<gene>
    <name evidence="2" type="primary">unc-83</name>
    <name evidence="2" type="ORF">DAT39_012005</name>
</gene>
<name>A0A8J4X2C9_CLAMG</name>
<sequence length="166" mass="17160">QQTTSQTASVSVSGGSTYTQENVTTSTSSVQGTSNTSTSLPDSTTLSSVLIASRPNGSNSTTNLQVSRLSGDYDPINSSLFGELNVVSFLSQILAGNEVKNTSSSLLGVVNATATLATLMNTTTSTPTPTSATTQPPRPQVVIGLRAMITTTVELDTNLATRILQQ</sequence>
<keyword evidence="3" id="KW-1185">Reference proteome</keyword>
<evidence type="ECO:0000256" key="1">
    <source>
        <dbReference type="SAM" id="MobiDB-lite"/>
    </source>
</evidence>
<evidence type="ECO:0000313" key="3">
    <source>
        <dbReference type="Proteomes" id="UP000727407"/>
    </source>
</evidence>
<accession>A0A8J4X2C9</accession>
<dbReference type="AlphaFoldDB" id="A0A8J4X2C9"/>